<evidence type="ECO:0000256" key="1">
    <source>
        <dbReference type="ARBA" id="ARBA00004651"/>
    </source>
</evidence>
<protein>
    <submittedName>
        <fullName evidence="13">Na+/H+ antiporter</fullName>
    </submittedName>
</protein>
<dbReference type="Pfam" id="PF00999">
    <property type="entry name" value="Na_H_Exchanger"/>
    <property type="match status" value="1"/>
</dbReference>
<keyword evidence="10 11" id="KW-0739">Sodium transport</keyword>
<keyword evidence="5 11" id="KW-0812">Transmembrane</keyword>
<evidence type="ECO:0000256" key="2">
    <source>
        <dbReference type="ARBA" id="ARBA00022448"/>
    </source>
</evidence>
<feature type="transmembrane region" description="Helical" evidence="11">
    <location>
        <begin position="51"/>
        <end position="72"/>
    </location>
</feature>
<dbReference type="PANTHER" id="PTHR10110:SF86">
    <property type="entry name" value="SODIUM_HYDROGEN EXCHANGER 7"/>
    <property type="match status" value="1"/>
</dbReference>
<keyword evidence="6 11" id="KW-1133">Transmembrane helix</keyword>
<keyword evidence="8 11" id="KW-0406">Ion transport</keyword>
<keyword evidence="11" id="KW-0997">Cell inner membrane</keyword>
<dbReference type="InterPro" id="IPR006153">
    <property type="entry name" value="Cation/H_exchanger_TM"/>
</dbReference>
<comment type="caution">
    <text evidence="13">The sequence shown here is derived from an EMBL/GenBank/DDBJ whole genome shotgun (WGS) entry which is preliminary data.</text>
</comment>
<keyword evidence="2 11" id="KW-0813">Transport</keyword>
<feature type="transmembrane region" description="Helical" evidence="11">
    <location>
        <begin position="183"/>
        <end position="204"/>
    </location>
</feature>
<evidence type="ECO:0000256" key="7">
    <source>
        <dbReference type="ARBA" id="ARBA00023053"/>
    </source>
</evidence>
<dbReference type="Gene3D" id="6.10.140.1330">
    <property type="match status" value="1"/>
</dbReference>
<keyword evidence="4" id="KW-1003">Cell membrane</keyword>
<evidence type="ECO:0000256" key="9">
    <source>
        <dbReference type="ARBA" id="ARBA00023136"/>
    </source>
</evidence>
<organism evidence="13 14">
    <name type="scientific">Kushneria aurantia</name>
    <dbReference type="NCBI Taxonomy" id="504092"/>
    <lineage>
        <taxon>Bacteria</taxon>
        <taxon>Pseudomonadati</taxon>
        <taxon>Pseudomonadota</taxon>
        <taxon>Gammaproteobacteria</taxon>
        <taxon>Oceanospirillales</taxon>
        <taxon>Halomonadaceae</taxon>
        <taxon>Kushneria</taxon>
    </lineage>
</organism>
<feature type="transmembrane region" description="Helical" evidence="11">
    <location>
        <begin position="279"/>
        <end position="304"/>
    </location>
</feature>
<gene>
    <name evidence="13" type="ORF">ACFFHW_16355</name>
</gene>
<feature type="transmembrane region" description="Helical" evidence="11">
    <location>
        <begin position="216"/>
        <end position="235"/>
    </location>
</feature>
<accession>A0ABV6G791</accession>
<evidence type="ECO:0000256" key="11">
    <source>
        <dbReference type="RuleBase" id="RU366002"/>
    </source>
</evidence>
<evidence type="ECO:0000256" key="5">
    <source>
        <dbReference type="ARBA" id="ARBA00022692"/>
    </source>
</evidence>
<evidence type="ECO:0000256" key="8">
    <source>
        <dbReference type="ARBA" id="ARBA00023065"/>
    </source>
</evidence>
<keyword evidence="7 11" id="KW-0915">Sodium</keyword>
<feature type="transmembrane region" description="Helical" evidence="11">
    <location>
        <begin position="397"/>
        <end position="420"/>
    </location>
</feature>
<dbReference type="NCBIfam" id="TIGR00831">
    <property type="entry name" value="a_cpa1"/>
    <property type="match status" value="1"/>
</dbReference>
<dbReference type="InterPro" id="IPR004705">
    <property type="entry name" value="Cation/H_exchanger_CPA1_bac"/>
</dbReference>
<sequence length="552" mass="60658">MSIILLALTLVLTAALTGVASRFINWLPLPLMQIGTGALLALPFSPLQVPLHPGTFMLLFVPPLLFAEAWRFPQRELMSLRHPIIALAVGLVLFTVVLLGLFIHWLLPGLPPAVCFALAAIVSPTDAVAVAAISGRLGMPARLMHILDGESLMNDASGLVALKFAVAAIMTGSFSIGQASLDFMLMTAIGVAVGTALAFIFSTLRRLLLDKRGVESSIEIVLLMLVVPFATYLVADRLGGSGILAAVAAGITINRTELKRHAQSQTRMQLNHFWEMLTFLLNALVFIVLGLQLPNIIGGAISVSLRDSQGFTLGELLLYVGAITAVLLVLRFFWIGGAIWLSRLSRRRRRAVQVPFSTRVTSIGTLAGIRGTITLAAALSLPLALPDGSALPGRELVVFLATGVILLTLLLGSLGLPLLLRGLDYSGENWRQEEISEARQRAFQTAIRAIERWHEEAAERHTGELERSVLTDTSTRMIGYYRNLMTIDDQRARSERHELDQRFSRQARLEALRAERHEYYRLRAAHRIDDDTLRRLVHELDLVEMALTSRTQ</sequence>
<dbReference type="PANTHER" id="PTHR10110">
    <property type="entry name" value="SODIUM/HYDROGEN EXCHANGER"/>
    <property type="match status" value="1"/>
</dbReference>
<comment type="function">
    <text evidence="11">Na(+)/H(+) antiporter that extrudes sodium in exchange for external protons.</text>
</comment>
<evidence type="ECO:0000313" key="14">
    <source>
        <dbReference type="Proteomes" id="UP001589814"/>
    </source>
</evidence>
<proteinExistence type="inferred from homology"/>
<keyword evidence="3 11" id="KW-0050">Antiport</keyword>
<feature type="transmembrane region" description="Helical" evidence="11">
    <location>
        <begin position="113"/>
        <end position="135"/>
    </location>
</feature>
<keyword evidence="14" id="KW-1185">Reference proteome</keyword>
<name>A0ABV6G791_9GAMM</name>
<evidence type="ECO:0000256" key="10">
    <source>
        <dbReference type="ARBA" id="ARBA00023201"/>
    </source>
</evidence>
<feature type="transmembrane region" description="Helical" evidence="11">
    <location>
        <begin position="316"/>
        <end position="342"/>
    </location>
</feature>
<dbReference type="RefSeq" id="WP_019951175.1">
    <property type="nucleotide sequence ID" value="NZ_JBHLVX010000060.1"/>
</dbReference>
<evidence type="ECO:0000256" key="4">
    <source>
        <dbReference type="ARBA" id="ARBA00022475"/>
    </source>
</evidence>
<feature type="domain" description="Cation/H+ exchanger transmembrane" evidence="12">
    <location>
        <begin position="12"/>
        <end position="421"/>
    </location>
</feature>
<feature type="transmembrane region" description="Helical" evidence="11">
    <location>
        <begin position="156"/>
        <end position="177"/>
    </location>
</feature>
<feature type="transmembrane region" description="Helical" evidence="11">
    <location>
        <begin position="84"/>
        <end position="107"/>
    </location>
</feature>
<feature type="transmembrane region" description="Helical" evidence="11">
    <location>
        <begin position="363"/>
        <end position="385"/>
    </location>
</feature>
<evidence type="ECO:0000256" key="3">
    <source>
        <dbReference type="ARBA" id="ARBA00022449"/>
    </source>
</evidence>
<evidence type="ECO:0000259" key="12">
    <source>
        <dbReference type="Pfam" id="PF00999"/>
    </source>
</evidence>
<dbReference type="Proteomes" id="UP001589814">
    <property type="component" value="Unassembled WGS sequence"/>
</dbReference>
<reference evidence="13 14" key="1">
    <citation type="submission" date="2024-09" db="EMBL/GenBank/DDBJ databases">
        <authorList>
            <person name="Sun Q."/>
            <person name="Mori K."/>
        </authorList>
    </citation>
    <scope>NUCLEOTIDE SEQUENCE [LARGE SCALE GENOMIC DNA]</scope>
    <source>
        <strain evidence="13 14">CCM 7415</strain>
    </source>
</reference>
<dbReference type="InterPro" id="IPR018422">
    <property type="entry name" value="Cation/H_exchanger_CPA1"/>
</dbReference>
<keyword evidence="9 11" id="KW-0472">Membrane</keyword>
<evidence type="ECO:0000313" key="13">
    <source>
        <dbReference type="EMBL" id="MFC0269540.1"/>
    </source>
</evidence>
<comment type="subcellular location">
    <subcellularLocation>
        <location evidence="11">Cell inner membrane</location>
        <topology evidence="11">Multi-pass membrane protein</topology>
    </subcellularLocation>
    <subcellularLocation>
        <location evidence="1">Cell membrane</location>
        <topology evidence="1">Multi-pass membrane protein</topology>
    </subcellularLocation>
</comment>
<comment type="similarity">
    <text evidence="11">Belongs to the monovalent cation:proton antiporter 1 (CPA1) transporter (TC 2.A.36) family.</text>
</comment>
<feature type="transmembrane region" description="Helical" evidence="11">
    <location>
        <begin position="241"/>
        <end position="258"/>
    </location>
</feature>
<dbReference type="EMBL" id="JBHLVX010000060">
    <property type="protein sequence ID" value="MFC0269540.1"/>
    <property type="molecule type" value="Genomic_DNA"/>
</dbReference>
<evidence type="ECO:0000256" key="6">
    <source>
        <dbReference type="ARBA" id="ARBA00022989"/>
    </source>
</evidence>